<dbReference type="GO" id="GO:0004523">
    <property type="term" value="F:RNA-DNA hybrid ribonuclease activity"/>
    <property type="evidence" value="ECO:0007669"/>
    <property type="project" value="UniProtKB-UniRule"/>
</dbReference>
<evidence type="ECO:0000256" key="14">
    <source>
        <dbReference type="HAMAP-Rule" id="MF_00052"/>
    </source>
</evidence>
<evidence type="ECO:0000256" key="11">
    <source>
        <dbReference type="ARBA" id="ARBA00022759"/>
    </source>
</evidence>
<evidence type="ECO:0000256" key="3">
    <source>
        <dbReference type="ARBA" id="ARBA00004065"/>
    </source>
</evidence>
<evidence type="ECO:0000256" key="1">
    <source>
        <dbReference type="ARBA" id="ARBA00000077"/>
    </source>
</evidence>
<feature type="binding site" evidence="14 15">
    <location>
        <position position="122"/>
    </location>
    <ligand>
        <name>a divalent metal cation</name>
        <dbReference type="ChEBI" id="CHEBI:60240"/>
    </ligand>
</feature>
<evidence type="ECO:0000256" key="15">
    <source>
        <dbReference type="PROSITE-ProRule" id="PRU01319"/>
    </source>
</evidence>
<evidence type="ECO:0000256" key="5">
    <source>
        <dbReference type="ARBA" id="ARBA00007383"/>
    </source>
</evidence>
<keyword evidence="12 14" id="KW-0378">Hydrolase</keyword>
<evidence type="ECO:0000256" key="7">
    <source>
        <dbReference type="ARBA" id="ARBA00019179"/>
    </source>
</evidence>
<feature type="domain" description="RNase H type-2" evidence="17">
    <location>
        <begin position="25"/>
        <end position="213"/>
    </location>
</feature>
<comment type="subcellular location">
    <subcellularLocation>
        <location evidence="4 14">Cytoplasm</location>
    </subcellularLocation>
</comment>
<comment type="cofactor">
    <cofactor evidence="2">
        <name>Mg(2+)</name>
        <dbReference type="ChEBI" id="CHEBI:18420"/>
    </cofactor>
</comment>
<dbReference type="GO" id="GO:0005737">
    <property type="term" value="C:cytoplasm"/>
    <property type="evidence" value="ECO:0007669"/>
    <property type="project" value="UniProtKB-SubCell"/>
</dbReference>
<accession>A0A348G4G6</accession>
<keyword evidence="11 14" id="KW-0255">Endonuclease</keyword>
<evidence type="ECO:0000313" key="19">
    <source>
        <dbReference type="Proteomes" id="UP000266934"/>
    </source>
</evidence>
<keyword evidence="13 14" id="KW-0464">Manganese</keyword>
<dbReference type="InterPro" id="IPR001352">
    <property type="entry name" value="RNase_HII/HIII"/>
</dbReference>
<dbReference type="KEGG" id="blag:BLTE_31340"/>
<evidence type="ECO:0000256" key="12">
    <source>
        <dbReference type="ARBA" id="ARBA00022801"/>
    </source>
</evidence>
<evidence type="ECO:0000256" key="4">
    <source>
        <dbReference type="ARBA" id="ARBA00004496"/>
    </source>
</evidence>
<dbReference type="PANTHER" id="PTHR10954:SF18">
    <property type="entry name" value="RIBONUCLEASE HII"/>
    <property type="match status" value="1"/>
</dbReference>
<comment type="catalytic activity">
    <reaction evidence="1 14 15 16">
        <text>Endonucleolytic cleavage to 5'-phosphomonoester.</text>
        <dbReference type="EC" id="3.1.26.4"/>
    </reaction>
</comment>
<feature type="binding site" evidence="14 15">
    <location>
        <position position="32"/>
    </location>
    <ligand>
        <name>a divalent metal cation</name>
        <dbReference type="ChEBI" id="CHEBI:60240"/>
    </ligand>
</feature>
<organism evidence="18 19">
    <name type="scientific">Blastochloris tepida</name>
    <dbReference type="NCBI Taxonomy" id="2233851"/>
    <lineage>
        <taxon>Bacteria</taxon>
        <taxon>Pseudomonadati</taxon>
        <taxon>Pseudomonadota</taxon>
        <taxon>Alphaproteobacteria</taxon>
        <taxon>Hyphomicrobiales</taxon>
        <taxon>Blastochloridaceae</taxon>
        <taxon>Blastochloris</taxon>
    </lineage>
</organism>
<dbReference type="Gene3D" id="3.30.420.10">
    <property type="entry name" value="Ribonuclease H-like superfamily/Ribonuclease H"/>
    <property type="match status" value="1"/>
</dbReference>
<dbReference type="InterPro" id="IPR036397">
    <property type="entry name" value="RNaseH_sf"/>
</dbReference>
<name>A0A348G4G6_9HYPH</name>
<dbReference type="OrthoDB" id="9803420at2"/>
<evidence type="ECO:0000256" key="13">
    <source>
        <dbReference type="ARBA" id="ARBA00023211"/>
    </source>
</evidence>
<dbReference type="InterPro" id="IPR024567">
    <property type="entry name" value="RNase_HII/HIII_dom"/>
</dbReference>
<dbReference type="InterPro" id="IPR012337">
    <property type="entry name" value="RNaseH-like_sf"/>
</dbReference>
<dbReference type="PANTHER" id="PTHR10954">
    <property type="entry name" value="RIBONUCLEASE H2 SUBUNIT A"/>
    <property type="match status" value="1"/>
</dbReference>
<evidence type="ECO:0000259" key="17">
    <source>
        <dbReference type="PROSITE" id="PS51975"/>
    </source>
</evidence>
<keyword evidence="8 14" id="KW-0963">Cytoplasm</keyword>
<evidence type="ECO:0000256" key="8">
    <source>
        <dbReference type="ARBA" id="ARBA00022490"/>
    </source>
</evidence>
<keyword evidence="9 14" id="KW-0540">Nuclease</keyword>
<comment type="similarity">
    <text evidence="5 14 16">Belongs to the RNase HII family.</text>
</comment>
<dbReference type="HAMAP" id="MF_00052_B">
    <property type="entry name" value="RNase_HII_B"/>
    <property type="match status" value="1"/>
</dbReference>
<keyword evidence="19" id="KW-1185">Reference proteome</keyword>
<keyword evidence="10 14" id="KW-0479">Metal-binding</keyword>
<evidence type="ECO:0000313" key="18">
    <source>
        <dbReference type="EMBL" id="BBF94449.1"/>
    </source>
</evidence>
<evidence type="ECO:0000256" key="16">
    <source>
        <dbReference type="RuleBase" id="RU003515"/>
    </source>
</evidence>
<comment type="function">
    <text evidence="3 14 16">Endonuclease that specifically degrades the RNA of RNA-DNA hybrids.</text>
</comment>
<gene>
    <name evidence="14 18" type="primary">rnhB</name>
    <name evidence="18" type="ORF">BLTE_31340</name>
</gene>
<dbReference type="Proteomes" id="UP000266934">
    <property type="component" value="Chromosome"/>
</dbReference>
<proteinExistence type="inferred from homology"/>
<dbReference type="GO" id="GO:0003723">
    <property type="term" value="F:RNA binding"/>
    <property type="evidence" value="ECO:0007669"/>
    <property type="project" value="UniProtKB-UniRule"/>
</dbReference>
<feature type="binding site" evidence="14 15">
    <location>
        <position position="31"/>
    </location>
    <ligand>
        <name>a divalent metal cation</name>
        <dbReference type="ChEBI" id="CHEBI:60240"/>
    </ligand>
</feature>
<evidence type="ECO:0000256" key="6">
    <source>
        <dbReference type="ARBA" id="ARBA00012180"/>
    </source>
</evidence>
<dbReference type="InterPro" id="IPR022898">
    <property type="entry name" value="RNase_HII"/>
</dbReference>
<comment type="cofactor">
    <cofactor evidence="14 15">
        <name>Mn(2+)</name>
        <dbReference type="ChEBI" id="CHEBI:29035"/>
    </cofactor>
    <cofactor evidence="14 15">
        <name>Mg(2+)</name>
        <dbReference type="ChEBI" id="CHEBI:18420"/>
    </cofactor>
    <text evidence="14 15">Manganese or magnesium. Binds 1 divalent metal ion per monomer in the absence of substrate. May bind a second metal ion after substrate binding.</text>
</comment>
<dbReference type="SUPFAM" id="SSF53098">
    <property type="entry name" value="Ribonuclease H-like"/>
    <property type="match status" value="1"/>
</dbReference>
<evidence type="ECO:0000256" key="9">
    <source>
        <dbReference type="ARBA" id="ARBA00022722"/>
    </source>
</evidence>
<dbReference type="GO" id="GO:0030145">
    <property type="term" value="F:manganese ion binding"/>
    <property type="evidence" value="ECO:0007669"/>
    <property type="project" value="UniProtKB-UniRule"/>
</dbReference>
<dbReference type="GO" id="GO:0006298">
    <property type="term" value="P:mismatch repair"/>
    <property type="evidence" value="ECO:0007669"/>
    <property type="project" value="TreeGrafter"/>
</dbReference>
<dbReference type="NCBIfam" id="NF000595">
    <property type="entry name" value="PRK00015.1-3"/>
    <property type="match status" value="1"/>
</dbReference>
<dbReference type="GO" id="GO:0032299">
    <property type="term" value="C:ribonuclease H2 complex"/>
    <property type="evidence" value="ECO:0007669"/>
    <property type="project" value="TreeGrafter"/>
</dbReference>
<dbReference type="EC" id="3.1.26.4" evidence="6 14"/>
<evidence type="ECO:0000256" key="10">
    <source>
        <dbReference type="ARBA" id="ARBA00022723"/>
    </source>
</evidence>
<reference evidence="18 19" key="1">
    <citation type="submission" date="2018-08" db="EMBL/GenBank/DDBJ databases">
        <title>Complete genome sequencing of Blastochloris tepida GI.</title>
        <authorList>
            <person name="Tsukatani Y."/>
            <person name="Mori H."/>
        </authorList>
    </citation>
    <scope>NUCLEOTIDE SEQUENCE [LARGE SCALE GENOMIC DNA]</scope>
    <source>
        <strain evidence="18 19">GI</strain>
    </source>
</reference>
<dbReference type="CDD" id="cd07182">
    <property type="entry name" value="RNase_HII_bacteria_HII_like"/>
    <property type="match status" value="1"/>
</dbReference>
<dbReference type="PROSITE" id="PS51975">
    <property type="entry name" value="RNASE_H_2"/>
    <property type="match status" value="1"/>
</dbReference>
<dbReference type="EMBL" id="AP018907">
    <property type="protein sequence ID" value="BBF94449.1"/>
    <property type="molecule type" value="Genomic_DNA"/>
</dbReference>
<sequence length="219" mass="22565">MVRVRVPMLRPTFEREDALMAAGHAPVAGCDEAGRGPLAGPVVAAAVILDPACIPDGIDDSKKLDAGRREALFAAILACAEVGVALAPPARIDRDDIRQASLWALAQAVAALPRRPAHVLTDGRDLAPCGCPGTAVIKGDALCLSIAAASIVAKVVRDRLMCGLDALAPGYGFAGHKGYPTAAHRRALEALGPCDHHRRSFAPIRGAVAASVAGQEPGR</sequence>
<dbReference type="Pfam" id="PF01351">
    <property type="entry name" value="RNase_HII"/>
    <property type="match status" value="1"/>
</dbReference>
<protein>
    <recommendedName>
        <fullName evidence="7 14">Ribonuclease HII</fullName>
        <shortName evidence="14">RNase HII</shortName>
        <ecNumber evidence="6 14">3.1.26.4</ecNumber>
    </recommendedName>
</protein>
<dbReference type="GO" id="GO:0043137">
    <property type="term" value="P:DNA replication, removal of RNA primer"/>
    <property type="evidence" value="ECO:0007669"/>
    <property type="project" value="TreeGrafter"/>
</dbReference>
<evidence type="ECO:0000256" key="2">
    <source>
        <dbReference type="ARBA" id="ARBA00001946"/>
    </source>
</evidence>
<dbReference type="AlphaFoldDB" id="A0A348G4G6"/>